<keyword evidence="3 6" id="KW-1133">Transmembrane helix</keyword>
<comment type="caution">
    <text evidence="7">The sequence shown here is derived from an EMBL/GenBank/DDBJ whole genome shotgun (WGS) entry which is preliminary data.</text>
</comment>
<feature type="transmembrane region" description="Helical" evidence="6">
    <location>
        <begin position="75"/>
        <end position="97"/>
    </location>
</feature>
<feature type="compositionally biased region" description="Low complexity" evidence="5">
    <location>
        <begin position="167"/>
        <end position="191"/>
    </location>
</feature>
<dbReference type="Proteomes" id="UP000649604">
    <property type="component" value="Unassembled WGS sequence"/>
</dbReference>
<comment type="subcellular location">
    <subcellularLocation>
        <location evidence="1">Membrane</location>
        <topology evidence="1">Multi-pass membrane protein</topology>
    </subcellularLocation>
</comment>
<dbReference type="Gene3D" id="1.10.150.20">
    <property type="entry name" value="5' to 3' exonuclease, C-terminal subdomain"/>
    <property type="match status" value="1"/>
</dbReference>
<dbReference type="Pfam" id="PF05128">
    <property type="entry name" value="DUF697"/>
    <property type="match status" value="1"/>
</dbReference>
<feature type="transmembrane region" description="Helical" evidence="6">
    <location>
        <begin position="30"/>
        <end position="54"/>
    </location>
</feature>
<evidence type="ECO:0000313" key="7">
    <source>
        <dbReference type="EMBL" id="MBD3324817.1"/>
    </source>
</evidence>
<feature type="transmembrane region" description="Helical" evidence="6">
    <location>
        <begin position="103"/>
        <end position="124"/>
    </location>
</feature>
<keyword evidence="2 6" id="KW-0812">Transmembrane</keyword>
<evidence type="ECO:0000256" key="2">
    <source>
        <dbReference type="ARBA" id="ARBA00022692"/>
    </source>
</evidence>
<feature type="region of interest" description="Disordered" evidence="5">
    <location>
        <begin position="167"/>
        <end position="192"/>
    </location>
</feature>
<dbReference type="GO" id="GO:0016020">
    <property type="term" value="C:membrane"/>
    <property type="evidence" value="ECO:0007669"/>
    <property type="project" value="UniProtKB-SubCell"/>
</dbReference>
<dbReference type="InterPro" id="IPR021147">
    <property type="entry name" value="DUF697"/>
</dbReference>
<name>A0A9D5JVR9_9BACT</name>
<sequence length="277" mass="29815">MQGESETLDAQQPSQEIAKEDLDKIVRHHMWGAMGIGLIPLPIIDIAGLVAVQLNMLRKLADLYGVPFLKDKTRNILSSLLTSVLPTVAAPSLAASITKVFPILGQAAGVITMPVTAGASTYALGKIFIQHFASGGTFLTFDPEKVKAYYADMFKEGQQVAAEMKTAQAPESTAASASPAEPSEATEAAQAEADDLRTIEGIGPKIAQILHENDIRTFAQLAQTEVSHLREILQQAGSQFRMINPESWPEQAQVAARGDWDALEDLQKDLSGGQYKS</sequence>
<reference evidence="7" key="1">
    <citation type="submission" date="2019-11" db="EMBL/GenBank/DDBJ databases">
        <title>Microbial mats filling the niche in hypersaline microbial mats.</title>
        <authorList>
            <person name="Wong H.L."/>
            <person name="Macleod F.I."/>
            <person name="White R.A. III"/>
            <person name="Burns B.P."/>
        </authorList>
    </citation>
    <scope>NUCLEOTIDE SEQUENCE</scope>
    <source>
        <strain evidence="7">Rbin_158</strain>
    </source>
</reference>
<gene>
    <name evidence="7" type="ORF">GF339_09550</name>
</gene>
<dbReference type="AlphaFoldDB" id="A0A9D5JVR9"/>
<evidence type="ECO:0000256" key="4">
    <source>
        <dbReference type="ARBA" id="ARBA00023136"/>
    </source>
</evidence>
<evidence type="ECO:0000256" key="5">
    <source>
        <dbReference type="SAM" id="MobiDB-lite"/>
    </source>
</evidence>
<dbReference type="EMBL" id="WJJP01000304">
    <property type="protein sequence ID" value="MBD3324817.1"/>
    <property type="molecule type" value="Genomic_DNA"/>
</dbReference>
<protein>
    <submittedName>
        <fullName evidence="7">DUF697 domain-containing protein</fullName>
    </submittedName>
</protein>
<evidence type="ECO:0000256" key="1">
    <source>
        <dbReference type="ARBA" id="ARBA00004141"/>
    </source>
</evidence>
<evidence type="ECO:0000313" key="8">
    <source>
        <dbReference type="Proteomes" id="UP000649604"/>
    </source>
</evidence>
<evidence type="ECO:0000256" key="3">
    <source>
        <dbReference type="ARBA" id="ARBA00022989"/>
    </source>
</evidence>
<proteinExistence type="predicted"/>
<keyword evidence="4 6" id="KW-0472">Membrane</keyword>
<organism evidence="7 8">
    <name type="scientific">candidate division KSB3 bacterium</name>
    <dbReference type="NCBI Taxonomy" id="2044937"/>
    <lineage>
        <taxon>Bacteria</taxon>
        <taxon>candidate division KSB3</taxon>
    </lineage>
</organism>
<dbReference type="Pfam" id="PF14520">
    <property type="entry name" value="HHH_5"/>
    <property type="match status" value="1"/>
</dbReference>
<evidence type="ECO:0000256" key="6">
    <source>
        <dbReference type="SAM" id="Phobius"/>
    </source>
</evidence>
<accession>A0A9D5JVR9</accession>